<accession>A0ABS8T507</accession>
<evidence type="ECO:0000259" key="1">
    <source>
        <dbReference type="Pfam" id="PF00646"/>
    </source>
</evidence>
<reference evidence="2 3" key="1">
    <citation type="journal article" date="2021" name="BMC Genomics">
        <title>Datura genome reveals duplications of psychoactive alkaloid biosynthetic genes and high mutation rate following tissue culture.</title>
        <authorList>
            <person name="Rajewski A."/>
            <person name="Carter-House D."/>
            <person name="Stajich J."/>
            <person name="Litt A."/>
        </authorList>
    </citation>
    <scope>NUCLEOTIDE SEQUENCE [LARGE SCALE GENOMIC DNA]</scope>
    <source>
        <strain evidence="2">AR-01</strain>
    </source>
</reference>
<evidence type="ECO:0000313" key="2">
    <source>
        <dbReference type="EMBL" id="MCD7466467.1"/>
    </source>
</evidence>
<dbReference type="EMBL" id="JACEIK010001146">
    <property type="protein sequence ID" value="MCD7466467.1"/>
    <property type="molecule type" value="Genomic_DNA"/>
</dbReference>
<keyword evidence="3" id="KW-1185">Reference proteome</keyword>
<gene>
    <name evidence="2" type="ORF">HAX54_003203</name>
</gene>
<dbReference type="Pfam" id="PF00646">
    <property type="entry name" value="F-box"/>
    <property type="match status" value="1"/>
</dbReference>
<protein>
    <recommendedName>
        <fullName evidence="1">F-box domain-containing protein</fullName>
    </recommendedName>
</protein>
<dbReference type="Proteomes" id="UP000823775">
    <property type="component" value="Unassembled WGS sequence"/>
</dbReference>
<comment type="caution">
    <text evidence="2">The sequence shown here is derived from an EMBL/GenBank/DDBJ whole genome shotgun (WGS) entry which is preliminary data.</text>
</comment>
<name>A0ABS8T507_DATST</name>
<organism evidence="2 3">
    <name type="scientific">Datura stramonium</name>
    <name type="common">Jimsonweed</name>
    <name type="synonym">Common thornapple</name>
    <dbReference type="NCBI Taxonomy" id="4076"/>
    <lineage>
        <taxon>Eukaryota</taxon>
        <taxon>Viridiplantae</taxon>
        <taxon>Streptophyta</taxon>
        <taxon>Embryophyta</taxon>
        <taxon>Tracheophyta</taxon>
        <taxon>Spermatophyta</taxon>
        <taxon>Magnoliopsida</taxon>
        <taxon>eudicotyledons</taxon>
        <taxon>Gunneridae</taxon>
        <taxon>Pentapetalae</taxon>
        <taxon>asterids</taxon>
        <taxon>lamiids</taxon>
        <taxon>Solanales</taxon>
        <taxon>Solanaceae</taxon>
        <taxon>Solanoideae</taxon>
        <taxon>Datureae</taxon>
        <taxon>Datura</taxon>
    </lineage>
</organism>
<evidence type="ECO:0000313" key="3">
    <source>
        <dbReference type="Proteomes" id="UP000823775"/>
    </source>
</evidence>
<dbReference type="InterPro" id="IPR001810">
    <property type="entry name" value="F-box_dom"/>
</dbReference>
<feature type="domain" description="F-box" evidence="1">
    <location>
        <begin position="32"/>
        <end position="59"/>
    </location>
</feature>
<proteinExistence type="predicted"/>
<sequence>METKKKKKTEEDEEEEEEMIELEIYQMMWWNQFFSRISLKSLIRLKVVSKTWHNSINNIRHRYSPTTSTGMEGLIPLVCKTIKRNKTLRKYESLSSAANNICEDFYPDYGGVEKYQSLQRTLFLLPKDKQLVRFTVTESSHVTGT</sequence>